<evidence type="ECO:0000313" key="7">
    <source>
        <dbReference type="Proteomes" id="UP000292564"/>
    </source>
</evidence>
<feature type="domain" description="ATP-grasp" evidence="5">
    <location>
        <begin position="117"/>
        <end position="318"/>
    </location>
</feature>
<proteinExistence type="predicted"/>
<reference evidence="6 7" key="1">
    <citation type="submission" date="2019-02" db="EMBL/GenBank/DDBJ databases">
        <title>Sequencing the genomes of 1000 actinobacteria strains.</title>
        <authorList>
            <person name="Klenk H.-P."/>
        </authorList>
    </citation>
    <scope>NUCLEOTIDE SEQUENCE [LARGE SCALE GENOMIC DNA]</scope>
    <source>
        <strain evidence="6 7">DSM 45162</strain>
    </source>
</reference>
<evidence type="ECO:0000256" key="4">
    <source>
        <dbReference type="PROSITE-ProRule" id="PRU00409"/>
    </source>
</evidence>
<keyword evidence="1" id="KW-0436">Ligase</keyword>
<evidence type="ECO:0000313" key="6">
    <source>
        <dbReference type="EMBL" id="RZU50934.1"/>
    </source>
</evidence>
<keyword evidence="7" id="KW-1185">Reference proteome</keyword>
<dbReference type="EMBL" id="SHKY01000001">
    <property type="protein sequence ID" value="RZU50934.1"/>
    <property type="molecule type" value="Genomic_DNA"/>
</dbReference>
<gene>
    <name evidence="6" type="ORF">EV385_2726</name>
</gene>
<evidence type="ECO:0000256" key="2">
    <source>
        <dbReference type="ARBA" id="ARBA00022741"/>
    </source>
</evidence>
<sequence>MTADPRRPTIVVVHGPGSAGPRDVLRAARGWADLVFLVNPDDSNGAADLPMLSRLARVVQDRPDTDVLAELRALAPVGITTFGDARIARCAELAAGLGLPYHSRRTAELLSDKVRQRAALNAAGVSPTRVEAAASTRELPAAAEKVGYPVVVKPASGNSSRWTGRYDDSAALDALIRAAAADPAAPACWIVEELLPAGRHPYGDVLADFVSVESVVEHGRITHFAVTDRLALAPPFRERGLLLPTLLAPDETEPVLALASAALAALDVRWGVTHTEIKLTPEGPRVIEVNGRLGGWVGELMRRTATVDPVRVVLDVAAGRPADLGGLAFRAHAAVLLVQPPEGRFGVTELADPAVFRTEPGVWQVWRRAEPGDVVDSRSGSLQMLYAVYTETDRAGMSGTLRRLDRIGRDAALLQPH</sequence>
<dbReference type="InterPro" id="IPR005479">
    <property type="entry name" value="CPAse_ATP-bd"/>
</dbReference>
<dbReference type="Gene3D" id="3.30.470.20">
    <property type="entry name" value="ATP-grasp fold, B domain"/>
    <property type="match status" value="1"/>
</dbReference>
<name>A0A4Q7ZK79_9ACTN</name>
<organism evidence="6 7">
    <name type="scientific">Krasilnikovia cinnamomea</name>
    <dbReference type="NCBI Taxonomy" id="349313"/>
    <lineage>
        <taxon>Bacteria</taxon>
        <taxon>Bacillati</taxon>
        <taxon>Actinomycetota</taxon>
        <taxon>Actinomycetes</taxon>
        <taxon>Micromonosporales</taxon>
        <taxon>Micromonosporaceae</taxon>
        <taxon>Krasilnikovia</taxon>
    </lineage>
</organism>
<dbReference type="PROSITE" id="PS50975">
    <property type="entry name" value="ATP_GRASP"/>
    <property type="match status" value="1"/>
</dbReference>
<dbReference type="RefSeq" id="WP_130509783.1">
    <property type="nucleotide sequence ID" value="NZ_SHKY01000001.1"/>
</dbReference>
<dbReference type="InterPro" id="IPR011761">
    <property type="entry name" value="ATP-grasp"/>
</dbReference>
<dbReference type="PANTHER" id="PTHR43585">
    <property type="entry name" value="FUMIPYRROLE BIOSYNTHESIS PROTEIN C"/>
    <property type="match status" value="1"/>
</dbReference>
<comment type="caution">
    <text evidence="6">The sequence shown here is derived from an EMBL/GenBank/DDBJ whole genome shotgun (WGS) entry which is preliminary data.</text>
</comment>
<protein>
    <submittedName>
        <fullName evidence="6">Carbamoyl-phosphate synthase L subunit-like protein</fullName>
    </submittedName>
</protein>
<keyword evidence="3 4" id="KW-0067">ATP-binding</keyword>
<evidence type="ECO:0000259" key="5">
    <source>
        <dbReference type="PROSITE" id="PS50975"/>
    </source>
</evidence>
<dbReference type="InterPro" id="IPR052032">
    <property type="entry name" value="ATP-dep_AA_Ligase"/>
</dbReference>
<dbReference type="GO" id="GO:0016874">
    <property type="term" value="F:ligase activity"/>
    <property type="evidence" value="ECO:0007669"/>
    <property type="project" value="UniProtKB-KW"/>
</dbReference>
<evidence type="ECO:0000256" key="3">
    <source>
        <dbReference type="ARBA" id="ARBA00022840"/>
    </source>
</evidence>
<dbReference type="PANTHER" id="PTHR43585:SF2">
    <property type="entry name" value="ATP-GRASP ENZYME FSQD"/>
    <property type="match status" value="1"/>
</dbReference>
<accession>A0A4Q7ZK79</accession>
<evidence type="ECO:0000256" key="1">
    <source>
        <dbReference type="ARBA" id="ARBA00022598"/>
    </source>
</evidence>
<dbReference type="GO" id="GO:0046872">
    <property type="term" value="F:metal ion binding"/>
    <property type="evidence" value="ECO:0007669"/>
    <property type="project" value="InterPro"/>
</dbReference>
<dbReference type="Pfam" id="PF02786">
    <property type="entry name" value="CPSase_L_D2"/>
    <property type="match status" value="1"/>
</dbReference>
<dbReference type="GO" id="GO:0005524">
    <property type="term" value="F:ATP binding"/>
    <property type="evidence" value="ECO:0007669"/>
    <property type="project" value="UniProtKB-UniRule"/>
</dbReference>
<dbReference type="Proteomes" id="UP000292564">
    <property type="component" value="Unassembled WGS sequence"/>
</dbReference>
<keyword evidence="2 4" id="KW-0547">Nucleotide-binding</keyword>
<dbReference type="SUPFAM" id="SSF56059">
    <property type="entry name" value="Glutathione synthetase ATP-binding domain-like"/>
    <property type="match status" value="1"/>
</dbReference>
<dbReference type="AlphaFoldDB" id="A0A4Q7ZK79"/>
<dbReference type="OrthoDB" id="24041at2"/>